<keyword evidence="2" id="KW-0808">Transferase</keyword>
<dbReference type="InterPro" id="IPR033470">
    <property type="entry name" value="FakA-like_C"/>
</dbReference>
<sequence length="540" mass="55775">MSQSLDVALLLRWCDITLAGLGDAREEIDALNVYPVPDGDTGTNLYLTFEAARQAILDSEPNSLVTALTVFARGALLGARGNSGVICAQLMRAGAQQLMRGDPTKPGQLLADTLTLAADAAYDAVAEPVEGTMLTVARAAAEAAQDAVPRAPDDPTAQMGYVIRAAALAARVALSHTPDQLEVLAAAGVVDAGGRGLCVLFDAAVETFTGVRPLGRPRHPKAQLPTMPSHDLSPTGPAYEVMYLLDADDGAIAPLRAKLAGLGDSLVVIGGDGLWNVHVHVHDVGAAVEAGIEAGRPHRVRVTHFAEQVASGRRSTATQRSGRGLVCVAAGDGIAELFGQAGGVVVRVRPGRKSTTSDLLKAIRSTGAAEVVVLPNDRATVAVAEAAAAAARDDGIWVAVVPTLAQVQGLAAAAVQDHQRSFDDDVATMTSAARHTRQGAVTVAARDTMTPAGPCKAGDVLGVVEGDFAMVGASVAEVAVQVVDRLLSGGGEMLTVVSGADADDDLMSRLEDHVVRTRPEIEVVVYRGGQPRYPLLLGVE</sequence>
<dbReference type="SUPFAM" id="SSF101473">
    <property type="entry name" value="DhaL-like"/>
    <property type="match status" value="1"/>
</dbReference>
<feature type="domain" description="DhaL" evidence="1">
    <location>
        <begin position="8"/>
        <end position="206"/>
    </location>
</feature>
<protein>
    <submittedName>
        <fullName evidence="2">Dihydroxyacetone kinase-like protein, phosphatase domain / Dihydroxyacetone kinase-like protein, kinase domain</fullName>
    </submittedName>
</protein>
<dbReference type="InterPro" id="IPR048394">
    <property type="entry name" value="FakA-like_M"/>
</dbReference>
<dbReference type="GO" id="GO:0004371">
    <property type="term" value="F:glycerone kinase activity"/>
    <property type="evidence" value="ECO:0007669"/>
    <property type="project" value="InterPro"/>
</dbReference>
<dbReference type="PROSITE" id="PS51480">
    <property type="entry name" value="DHAL"/>
    <property type="match status" value="1"/>
</dbReference>
<dbReference type="Pfam" id="PF02734">
    <property type="entry name" value="Dak2"/>
    <property type="match status" value="1"/>
</dbReference>
<dbReference type="EMBL" id="CADCUL010000055">
    <property type="protein sequence ID" value="CAA9368433.1"/>
    <property type="molecule type" value="Genomic_DNA"/>
</dbReference>
<dbReference type="Pfam" id="PF13684">
    <property type="entry name" value="FakA-like_C"/>
    <property type="match status" value="1"/>
</dbReference>
<dbReference type="Gene3D" id="1.25.40.340">
    <property type="match status" value="1"/>
</dbReference>
<dbReference type="SMART" id="SM01121">
    <property type="entry name" value="Dak1_2"/>
    <property type="match status" value="1"/>
</dbReference>
<dbReference type="PANTHER" id="PTHR33434:SF4">
    <property type="entry name" value="PHOSPHATASE PROTEIN"/>
    <property type="match status" value="1"/>
</dbReference>
<reference evidence="2" key="1">
    <citation type="submission" date="2020-02" db="EMBL/GenBank/DDBJ databases">
        <authorList>
            <person name="Meier V. D."/>
        </authorList>
    </citation>
    <scope>NUCLEOTIDE SEQUENCE</scope>
    <source>
        <strain evidence="2">AVDCRST_MAG21</strain>
    </source>
</reference>
<dbReference type="Pfam" id="PF21645">
    <property type="entry name" value="FakA-like_M"/>
    <property type="match status" value="1"/>
</dbReference>
<dbReference type="InterPro" id="IPR004007">
    <property type="entry name" value="DhaL_dom"/>
</dbReference>
<dbReference type="InterPro" id="IPR036117">
    <property type="entry name" value="DhaL_dom_sf"/>
</dbReference>
<dbReference type="GO" id="GO:0006071">
    <property type="term" value="P:glycerol metabolic process"/>
    <property type="evidence" value="ECO:0007669"/>
    <property type="project" value="InterPro"/>
</dbReference>
<proteinExistence type="predicted"/>
<keyword evidence="2" id="KW-0418">Kinase</keyword>
<dbReference type="NCBIfam" id="TIGR03599">
    <property type="entry name" value="YloV"/>
    <property type="match status" value="1"/>
</dbReference>
<dbReference type="PANTHER" id="PTHR33434">
    <property type="entry name" value="DEGV DOMAIN-CONTAINING PROTEIN DR_1986-RELATED"/>
    <property type="match status" value="1"/>
</dbReference>
<organism evidence="2">
    <name type="scientific">uncultured Nocardioidaceae bacterium</name>
    <dbReference type="NCBI Taxonomy" id="253824"/>
    <lineage>
        <taxon>Bacteria</taxon>
        <taxon>Bacillati</taxon>
        <taxon>Actinomycetota</taxon>
        <taxon>Actinomycetes</taxon>
        <taxon>Propionibacteriales</taxon>
        <taxon>Nocardioidaceae</taxon>
        <taxon>environmental samples</taxon>
    </lineage>
</organism>
<gene>
    <name evidence="2" type="ORF">AVDCRST_MAG21-406</name>
</gene>
<evidence type="ECO:0000259" key="1">
    <source>
        <dbReference type="PROSITE" id="PS51480"/>
    </source>
</evidence>
<name>A0A6J4MTE2_9ACTN</name>
<dbReference type="InterPro" id="IPR019986">
    <property type="entry name" value="YloV-like"/>
</dbReference>
<accession>A0A6J4MTE2</accession>
<dbReference type="AlphaFoldDB" id="A0A6J4MTE2"/>
<dbReference type="InterPro" id="IPR050270">
    <property type="entry name" value="DegV_domain_contain"/>
</dbReference>
<evidence type="ECO:0000313" key="2">
    <source>
        <dbReference type="EMBL" id="CAA9368433.1"/>
    </source>
</evidence>
<dbReference type="SMART" id="SM01120">
    <property type="entry name" value="Dak2"/>
    <property type="match status" value="1"/>
</dbReference>